<sequence length="336" mass="38066">MWTPLLPTNDDSFVMKTHSFITILIFICHCFTPVFMANIPPTTDISSRLRESQTSGSTDVVLSLESVRESLIRQEDTIVFSLIERAKFPLNGPVYDESLSHVPGFSGSLLKYIVRETEAVQSKVGRYGRLDEHPFFPDDLPLPLFPPKNSSQVLHPAAASININKMIWDMYTNKLLPLFIAEGDDSNYGSTALCDLECLQVKITADHFGNPSNDFDVIINHKTINGFLKALSRRIHYGKFVAEVKSRDAPQDYGPAIRAQDRDALMKLLTFESVEETVKRRVEKKAMVFGQEVCLNDKGCKDKFKVDPSVVSRLYGEWVMPLTKLVQVEYLLRRLD</sequence>
<dbReference type="EMBL" id="JACGCM010001441">
    <property type="protein sequence ID" value="KAF6155105.1"/>
    <property type="molecule type" value="Genomic_DNA"/>
</dbReference>
<keyword evidence="10" id="KW-0812">Transmembrane</keyword>
<keyword evidence="10" id="KW-0472">Membrane</keyword>
<evidence type="ECO:0000313" key="13">
    <source>
        <dbReference type="Proteomes" id="UP000541444"/>
    </source>
</evidence>
<accession>A0A7J7MJK5</accession>
<evidence type="ECO:0000256" key="8">
    <source>
        <dbReference type="ARBA" id="ARBA00023235"/>
    </source>
</evidence>
<gene>
    <name evidence="12" type="ORF">GIB67_035852</name>
</gene>
<protein>
    <recommendedName>
        <fullName evidence="4 9">Chorismate mutase</fullName>
        <ecNumber evidence="4 9">5.4.99.5</ecNumber>
    </recommendedName>
</protein>
<dbReference type="Gene3D" id="1.10.590.10">
    <property type="entry name" value="Chorismate mutase, AroQ class superfamily, eukaryotic"/>
    <property type="match status" value="2"/>
</dbReference>
<dbReference type="GO" id="GO:0005737">
    <property type="term" value="C:cytoplasm"/>
    <property type="evidence" value="ECO:0007669"/>
    <property type="project" value="UniProtKB-SubCell"/>
</dbReference>
<dbReference type="PANTHER" id="PTHR21145">
    <property type="entry name" value="CHORISMATE MUTASE"/>
    <property type="match status" value="1"/>
</dbReference>
<dbReference type="SUPFAM" id="SSF48600">
    <property type="entry name" value="Chorismate mutase II"/>
    <property type="match status" value="2"/>
</dbReference>
<dbReference type="InterPro" id="IPR036263">
    <property type="entry name" value="Chorismate_II_sf"/>
</dbReference>
<dbReference type="PIRSF" id="PIRSF017318">
    <property type="entry name" value="Chor_mut_AroQ_eu"/>
    <property type="match status" value="1"/>
</dbReference>
<dbReference type="InterPro" id="IPR008238">
    <property type="entry name" value="Chorismate_mutase_AroQ_euk"/>
</dbReference>
<dbReference type="Proteomes" id="UP000541444">
    <property type="component" value="Unassembled WGS sequence"/>
</dbReference>
<evidence type="ECO:0000259" key="11">
    <source>
        <dbReference type="Pfam" id="PF01817"/>
    </source>
</evidence>
<keyword evidence="8 9" id="KW-0413">Isomerase</keyword>
<dbReference type="OrthoDB" id="191918at2759"/>
<comment type="subcellular location">
    <subcellularLocation>
        <location evidence="2">Cytoplasm</location>
    </subcellularLocation>
</comment>
<dbReference type="GO" id="GO:0009073">
    <property type="term" value="P:aromatic amino acid family biosynthetic process"/>
    <property type="evidence" value="ECO:0007669"/>
    <property type="project" value="UniProtKB-UniRule"/>
</dbReference>
<evidence type="ECO:0000256" key="1">
    <source>
        <dbReference type="ARBA" id="ARBA00000824"/>
    </source>
</evidence>
<keyword evidence="6 9" id="KW-0028">Amino-acid biosynthesis</keyword>
<keyword evidence="7 9" id="KW-0057">Aromatic amino acid biosynthesis</keyword>
<dbReference type="UniPathway" id="UPA00120">
    <property type="reaction ID" value="UER00203"/>
</dbReference>
<proteinExistence type="predicted"/>
<evidence type="ECO:0000256" key="3">
    <source>
        <dbReference type="ARBA" id="ARBA00004817"/>
    </source>
</evidence>
<evidence type="ECO:0000256" key="5">
    <source>
        <dbReference type="ARBA" id="ARBA00022490"/>
    </source>
</evidence>
<comment type="caution">
    <text evidence="12">The sequence shown here is derived from an EMBL/GenBank/DDBJ whole genome shotgun (WGS) entry which is preliminary data.</text>
</comment>
<dbReference type="Pfam" id="PF01817">
    <property type="entry name" value="CM_2"/>
    <property type="match status" value="1"/>
</dbReference>
<dbReference type="GO" id="GO:0046417">
    <property type="term" value="P:chorismate metabolic process"/>
    <property type="evidence" value="ECO:0007669"/>
    <property type="project" value="InterPro"/>
</dbReference>
<dbReference type="InterPro" id="IPR002701">
    <property type="entry name" value="CM_II_prokaryot"/>
</dbReference>
<dbReference type="PROSITE" id="PS51169">
    <property type="entry name" value="CHORISMATE_MUT_3"/>
    <property type="match status" value="1"/>
</dbReference>
<evidence type="ECO:0000256" key="9">
    <source>
        <dbReference type="PIRNR" id="PIRNR017318"/>
    </source>
</evidence>
<evidence type="ECO:0000256" key="7">
    <source>
        <dbReference type="ARBA" id="ARBA00023141"/>
    </source>
</evidence>
<organism evidence="12 13">
    <name type="scientific">Kingdonia uniflora</name>
    <dbReference type="NCBI Taxonomy" id="39325"/>
    <lineage>
        <taxon>Eukaryota</taxon>
        <taxon>Viridiplantae</taxon>
        <taxon>Streptophyta</taxon>
        <taxon>Embryophyta</taxon>
        <taxon>Tracheophyta</taxon>
        <taxon>Spermatophyta</taxon>
        <taxon>Magnoliopsida</taxon>
        <taxon>Ranunculales</taxon>
        <taxon>Circaeasteraceae</taxon>
        <taxon>Kingdonia</taxon>
    </lineage>
</organism>
<dbReference type="PANTHER" id="PTHR21145:SF12">
    <property type="entry name" value="CHORISMATE MUTASE"/>
    <property type="match status" value="1"/>
</dbReference>
<dbReference type="EC" id="5.4.99.5" evidence="4 9"/>
<evidence type="ECO:0000256" key="2">
    <source>
        <dbReference type="ARBA" id="ARBA00004496"/>
    </source>
</evidence>
<comment type="pathway">
    <text evidence="3">Metabolic intermediate biosynthesis; prephenate biosynthesis; prephenate from chorismate: step 1/1.</text>
</comment>
<reference evidence="12 13" key="1">
    <citation type="journal article" date="2020" name="IScience">
        <title>Genome Sequencing of the Endangered Kingdonia uniflora (Circaeasteraceae, Ranunculales) Reveals Potential Mechanisms of Evolutionary Specialization.</title>
        <authorList>
            <person name="Sun Y."/>
            <person name="Deng T."/>
            <person name="Zhang A."/>
            <person name="Moore M.J."/>
            <person name="Landis J.B."/>
            <person name="Lin N."/>
            <person name="Zhang H."/>
            <person name="Zhang X."/>
            <person name="Huang J."/>
            <person name="Zhang X."/>
            <person name="Sun H."/>
            <person name="Wang H."/>
        </authorList>
    </citation>
    <scope>NUCLEOTIDE SEQUENCE [LARGE SCALE GENOMIC DNA]</scope>
    <source>
        <strain evidence="12">TB1705</strain>
        <tissue evidence="12">Leaf</tissue>
    </source>
</reference>
<evidence type="ECO:0000256" key="10">
    <source>
        <dbReference type="SAM" id="Phobius"/>
    </source>
</evidence>
<comment type="catalytic activity">
    <reaction evidence="1 9">
        <text>chorismate = prephenate</text>
        <dbReference type="Rhea" id="RHEA:13897"/>
        <dbReference type="ChEBI" id="CHEBI:29748"/>
        <dbReference type="ChEBI" id="CHEBI:29934"/>
        <dbReference type="EC" id="5.4.99.5"/>
    </reaction>
</comment>
<dbReference type="AlphaFoldDB" id="A0A7J7MJK5"/>
<name>A0A7J7MJK5_9MAGN</name>
<feature type="domain" description="Chorismate mutase" evidence="11">
    <location>
        <begin position="228"/>
        <end position="327"/>
    </location>
</feature>
<dbReference type="InterPro" id="IPR037039">
    <property type="entry name" value="CM_AroQ_sf_eucaryotic"/>
</dbReference>
<feature type="transmembrane region" description="Helical" evidence="10">
    <location>
        <begin position="20"/>
        <end position="40"/>
    </location>
</feature>
<dbReference type="GO" id="GO:0008652">
    <property type="term" value="P:amino acid biosynthetic process"/>
    <property type="evidence" value="ECO:0007669"/>
    <property type="project" value="UniProtKB-KW"/>
</dbReference>
<keyword evidence="5" id="KW-0963">Cytoplasm</keyword>
<keyword evidence="13" id="KW-1185">Reference proteome</keyword>
<evidence type="ECO:0000256" key="4">
    <source>
        <dbReference type="ARBA" id="ARBA00012404"/>
    </source>
</evidence>
<evidence type="ECO:0000313" key="12">
    <source>
        <dbReference type="EMBL" id="KAF6155105.1"/>
    </source>
</evidence>
<evidence type="ECO:0000256" key="6">
    <source>
        <dbReference type="ARBA" id="ARBA00022605"/>
    </source>
</evidence>
<keyword evidence="10" id="KW-1133">Transmembrane helix</keyword>
<dbReference type="GO" id="GO:0004106">
    <property type="term" value="F:chorismate mutase activity"/>
    <property type="evidence" value="ECO:0007669"/>
    <property type="project" value="UniProtKB-UniRule"/>
</dbReference>